<reference evidence="1" key="1">
    <citation type="submission" date="2021-05" db="EMBL/GenBank/DDBJ databases">
        <authorList>
            <person name="Alioto T."/>
            <person name="Alioto T."/>
            <person name="Gomez Garrido J."/>
        </authorList>
    </citation>
    <scope>NUCLEOTIDE SEQUENCE</scope>
</reference>
<accession>A0A8D8X7R9</accession>
<sequence>MFFPNIKLSQAELRTDEEFRTMSDEEFHLASTPLNDLMGFNFIHNVPLDYMHLVCLGVMKKLLMLWQKSKMKYHLNPQHIENISGRLTSLRLYTPAEFSRKPRSLAFYKLWKATEYRQFLMYVGYYSIENIVHQNVLINFTTLMCAIRIFSKAHQDEISYGHDLIEYFLKTFRILYTEDNMSYNVHNLLHLANDVTTHGALDNFSAFKFENYLFKLKKLVKKTSQPLQQIQNRFVEGFQEQIEDPKPCGIVESSHHCNGPLPEMMSPDTAQYSRAYINNLLLNTLSKGNNCFLLDNENIVIVENIFVRRNCTKIFAKQFTVVDNVFNKPCDSKSVGIYLLKCAAEHLEEYSFSQLKRKLYLLPRTGSNDASFMGVEMIHVV</sequence>
<dbReference type="PANTHER" id="PTHR33053:SF9">
    <property type="entry name" value="AGAP000105-PA"/>
    <property type="match status" value="1"/>
</dbReference>
<protein>
    <submittedName>
        <fullName evidence="1">Uncharacterized protein</fullName>
    </submittedName>
</protein>
<dbReference type="PANTHER" id="PTHR33053">
    <property type="entry name" value="PROTEIN, PUTATIVE-RELATED"/>
    <property type="match status" value="1"/>
</dbReference>
<dbReference type="EMBL" id="HBUF01278706">
    <property type="protein sequence ID" value="CAG6686867.1"/>
    <property type="molecule type" value="Transcribed_RNA"/>
</dbReference>
<name>A0A8D8X7R9_9HEMI</name>
<proteinExistence type="predicted"/>
<dbReference type="AlphaFoldDB" id="A0A8D8X7R9"/>
<evidence type="ECO:0000313" key="1">
    <source>
        <dbReference type="EMBL" id="CAG6686867.1"/>
    </source>
</evidence>
<organism evidence="1">
    <name type="scientific">Cacopsylla melanoneura</name>
    <dbReference type="NCBI Taxonomy" id="428564"/>
    <lineage>
        <taxon>Eukaryota</taxon>
        <taxon>Metazoa</taxon>
        <taxon>Ecdysozoa</taxon>
        <taxon>Arthropoda</taxon>
        <taxon>Hexapoda</taxon>
        <taxon>Insecta</taxon>
        <taxon>Pterygota</taxon>
        <taxon>Neoptera</taxon>
        <taxon>Paraneoptera</taxon>
        <taxon>Hemiptera</taxon>
        <taxon>Sternorrhyncha</taxon>
        <taxon>Psylloidea</taxon>
        <taxon>Psyllidae</taxon>
        <taxon>Psyllinae</taxon>
        <taxon>Cacopsylla</taxon>
    </lineage>
</organism>